<evidence type="ECO:0000313" key="2">
    <source>
        <dbReference type="Proteomes" id="UP000054166"/>
    </source>
</evidence>
<name>A0A0C3BBX6_PILCF</name>
<dbReference type="AlphaFoldDB" id="A0A0C3BBX6"/>
<dbReference type="InParanoid" id="A0A0C3BBX6"/>
<proteinExistence type="predicted"/>
<protein>
    <submittedName>
        <fullName evidence="1">Uncharacterized protein</fullName>
    </submittedName>
</protein>
<dbReference type="HOGENOM" id="CLU_1949648_0_0_1"/>
<sequence>MSCKLRLPFLLYDANGMLGVCVRVGSCSPNNLSMSLHALPLSESVLISHSPAGLDFTGRTVCFASWVNEGRNDTTTLDIVGAMDIYVVNKCQIYLSNHIYLFRALAVPTRHYVVLPFQSVFSADDKSHL</sequence>
<reference evidence="1 2" key="1">
    <citation type="submission" date="2014-04" db="EMBL/GenBank/DDBJ databases">
        <authorList>
            <consortium name="DOE Joint Genome Institute"/>
            <person name="Kuo A."/>
            <person name="Tarkka M."/>
            <person name="Buscot F."/>
            <person name="Kohler A."/>
            <person name="Nagy L.G."/>
            <person name="Floudas D."/>
            <person name="Copeland A."/>
            <person name="Barry K.W."/>
            <person name="Cichocki N."/>
            <person name="Veneault-Fourrey C."/>
            <person name="LaButti K."/>
            <person name="Lindquist E.A."/>
            <person name="Lipzen A."/>
            <person name="Lundell T."/>
            <person name="Morin E."/>
            <person name="Murat C."/>
            <person name="Sun H."/>
            <person name="Tunlid A."/>
            <person name="Henrissat B."/>
            <person name="Grigoriev I.V."/>
            <person name="Hibbett D.S."/>
            <person name="Martin F."/>
            <person name="Nordberg H.P."/>
            <person name="Cantor M.N."/>
            <person name="Hua S.X."/>
        </authorList>
    </citation>
    <scope>NUCLEOTIDE SEQUENCE [LARGE SCALE GENOMIC DNA]</scope>
    <source>
        <strain evidence="1 2">F 1598</strain>
    </source>
</reference>
<organism evidence="1 2">
    <name type="scientific">Piloderma croceum (strain F 1598)</name>
    <dbReference type="NCBI Taxonomy" id="765440"/>
    <lineage>
        <taxon>Eukaryota</taxon>
        <taxon>Fungi</taxon>
        <taxon>Dikarya</taxon>
        <taxon>Basidiomycota</taxon>
        <taxon>Agaricomycotina</taxon>
        <taxon>Agaricomycetes</taxon>
        <taxon>Agaricomycetidae</taxon>
        <taxon>Atheliales</taxon>
        <taxon>Atheliaceae</taxon>
        <taxon>Piloderma</taxon>
    </lineage>
</organism>
<accession>A0A0C3BBX6</accession>
<gene>
    <name evidence="1" type="ORF">PILCRDRAFT_695006</name>
</gene>
<evidence type="ECO:0000313" key="1">
    <source>
        <dbReference type="EMBL" id="KIM74832.1"/>
    </source>
</evidence>
<dbReference type="Proteomes" id="UP000054166">
    <property type="component" value="Unassembled WGS sequence"/>
</dbReference>
<dbReference type="EMBL" id="KN833055">
    <property type="protein sequence ID" value="KIM74832.1"/>
    <property type="molecule type" value="Genomic_DNA"/>
</dbReference>
<keyword evidence="2" id="KW-1185">Reference proteome</keyword>
<reference evidence="2" key="2">
    <citation type="submission" date="2015-01" db="EMBL/GenBank/DDBJ databases">
        <title>Evolutionary Origins and Diversification of the Mycorrhizal Mutualists.</title>
        <authorList>
            <consortium name="DOE Joint Genome Institute"/>
            <consortium name="Mycorrhizal Genomics Consortium"/>
            <person name="Kohler A."/>
            <person name="Kuo A."/>
            <person name="Nagy L.G."/>
            <person name="Floudas D."/>
            <person name="Copeland A."/>
            <person name="Barry K.W."/>
            <person name="Cichocki N."/>
            <person name="Veneault-Fourrey C."/>
            <person name="LaButti K."/>
            <person name="Lindquist E.A."/>
            <person name="Lipzen A."/>
            <person name="Lundell T."/>
            <person name="Morin E."/>
            <person name="Murat C."/>
            <person name="Riley R."/>
            <person name="Ohm R."/>
            <person name="Sun H."/>
            <person name="Tunlid A."/>
            <person name="Henrissat B."/>
            <person name="Grigoriev I.V."/>
            <person name="Hibbett D.S."/>
            <person name="Martin F."/>
        </authorList>
    </citation>
    <scope>NUCLEOTIDE SEQUENCE [LARGE SCALE GENOMIC DNA]</scope>
    <source>
        <strain evidence="2">F 1598</strain>
    </source>
</reference>